<dbReference type="PANTHER" id="PTHR33738:SF1">
    <property type="entry name" value="PLANT_T7H20-70 PROTEIN"/>
    <property type="match status" value="1"/>
</dbReference>
<reference evidence="2" key="3">
    <citation type="submission" date="2015-04" db="UniProtKB">
        <authorList>
            <consortium name="EnsemblPlants"/>
        </authorList>
    </citation>
    <scope>IDENTIFICATION</scope>
    <source>
        <strain evidence="2">cv. Jemalong A17</strain>
    </source>
</reference>
<dbReference type="AlphaFoldDB" id="G7JPB1"/>
<reference evidence="1 3" key="1">
    <citation type="journal article" date="2011" name="Nature">
        <title>The Medicago genome provides insight into the evolution of rhizobial symbioses.</title>
        <authorList>
            <person name="Young N.D."/>
            <person name="Debelle F."/>
            <person name="Oldroyd G.E."/>
            <person name="Geurts R."/>
            <person name="Cannon S.B."/>
            <person name="Udvardi M.K."/>
            <person name="Benedito V.A."/>
            <person name="Mayer K.F."/>
            <person name="Gouzy J."/>
            <person name="Schoof H."/>
            <person name="Van de Peer Y."/>
            <person name="Proost S."/>
            <person name="Cook D.R."/>
            <person name="Meyers B.C."/>
            <person name="Spannagl M."/>
            <person name="Cheung F."/>
            <person name="De Mita S."/>
            <person name="Krishnakumar V."/>
            <person name="Gundlach H."/>
            <person name="Zhou S."/>
            <person name="Mudge J."/>
            <person name="Bharti A.K."/>
            <person name="Murray J.D."/>
            <person name="Naoumkina M.A."/>
            <person name="Rosen B."/>
            <person name="Silverstein K.A."/>
            <person name="Tang H."/>
            <person name="Rombauts S."/>
            <person name="Zhao P.X."/>
            <person name="Zhou P."/>
            <person name="Barbe V."/>
            <person name="Bardou P."/>
            <person name="Bechner M."/>
            <person name="Bellec A."/>
            <person name="Berger A."/>
            <person name="Berges H."/>
            <person name="Bidwell S."/>
            <person name="Bisseling T."/>
            <person name="Choisne N."/>
            <person name="Couloux A."/>
            <person name="Denny R."/>
            <person name="Deshpande S."/>
            <person name="Dai X."/>
            <person name="Doyle J.J."/>
            <person name="Dudez A.M."/>
            <person name="Farmer A.D."/>
            <person name="Fouteau S."/>
            <person name="Franken C."/>
            <person name="Gibelin C."/>
            <person name="Gish J."/>
            <person name="Goldstein S."/>
            <person name="Gonzalez A.J."/>
            <person name="Green P.J."/>
            <person name="Hallab A."/>
            <person name="Hartog M."/>
            <person name="Hua A."/>
            <person name="Humphray S.J."/>
            <person name="Jeong D.H."/>
            <person name="Jing Y."/>
            <person name="Jocker A."/>
            <person name="Kenton S.M."/>
            <person name="Kim D.J."/>
            <person name="Klee K."/>
            <person name="Lai H."/>
            <person name="Lang C."/>
            <person name="Lin S."/>
            <person name="Macmil S.L."/>
            <person name="Magdelenat G."/>
            <person name="Matthews L."/>
            <person name="McCorrison J."/>
            <person name="Monaghan E.L."/>
            <person name="Mun J.H."/>
            <person name="Najar F.Z."/>
            <person name="Nicholson C."/>
            <person name="Noirot C."/>
            <person name="O'Bleness M."/>
            <person name="Paule C.R."/>
            <person name="Poulain J."/>
            <person name="Prion F."/>
            <person name="Qin B."/>
            <person name="Qu C."/>
            <person name="Retzel E.F."/>
            <person name="Riddle C."/>
            <person name="Sallet E."/>
            <person name="Samain S."/>
            <person name="Samson N."/>
            <person name="Sanders I."/>
            <person name="Saurat O."/>
            <person name="Scarpelli C."/>
            <person name="Schiex T."/>
            <person name="Segurens B."/>
            <person name="Severin A.J."/>
            <person name="Sherrier D.J."/>
            <person name="Shi R."/>
            <person name="Sims S."/>
            <person name="Singer S.R."/>
            <person name="Sinharoy S."/>
            <person name="Sterck L."/>
            <person name="Viollet A."/>
            <person name="Wang B.B."/>
            <person name="Wang K."/>
            <person name="Wang M."/>
            <person name="Wang X."/>
            <person name="Warfsmann J."/>
            <person name="Weissenbach J."/>
            <person name="White D.D."/>
            <person name="White J.D."/>
            <person name="Wiley G.B."/>
            <person name="Wincker P."/>
            <person name="Xing Y."/>
            <person name="Yang L."/>
            <person name="Yao Z."/>
            <person name="Ying F."/>
            <person name="Zhai J."/>
            <person name="Zhou L."/>
            <person name="Zuber A."/>
            <person name="Denarie J."/>
            <person name="Dixon R.A."/>
            <person name="May G.D."/>
            <person name="Schwartz D.C."/>
            <person name="Rogers J."/>
            <person name="Quetier F."/>
            <person name="Town C.D."/>
            <person name="Roe B.A."/>
        </authorList>
    </citation>
    <scope>NUCLEOTIDE SEQUENCE [LARGE SCALE GENOMIC DNA]</scope>
    <source>
        <strain evidence="1">A17</strain>
        <strain evidence="2 3">cv. Jemalong A17</strain>
    </source>
</reference>
<protein>
    <submittedName>
        <fullName evidence="1 2">Uncharacterized protein</fullName>
    </submittedName>
</protein>
<accession>G7JPB1</accession>
<dbReference type="HOGENOM" id="CLU_1663379_0_0_1"/>
<sequence>MEVGGAEGSSCSSHHHKRRPNLKKIHWILDGGGEFCVERGQIKETLKVSVLEDPTTPTFFSEQKWGSCTYDISKTLENQSHTKKVKIASSIFQDQITGPCNLSSSIYYGGQDILYPAQSTKIARLTLLTKYDWENNDSEVASRGDWWKVAFKEDISSIK</sequence>
<dbReference type="EMBL" id="CM001220">
    <property type="protein sequence ID" value="AES87776.1"/>
    <property type="molecule type" value="Genomic_DNA"/>
</dbReference>
<dbReference type="EnsemblPlants" id="AES87776">
    <property type="protein sequence ID" value="AES87776"/>
    <property type="gene ID" value="MTR_4g034060"/>
</dbReference>
<gene>
    <name evidence="1" type="ordered locus">MTR_4g034060</name>
</gene>
<proteinExistence type="predicted"/>
<evidence type="ECO:0000313" key="2">
    <source>
        <dbReference type="EnsemblPlants" id="AES87776"/>
    </source>
</evidence>
<keyword evidence="3" id="KW-1185">Reference proteome</keyword>
<evidence type="ECO:0000313" key="1">
    <source>
        <dbReference type="EMBL" id="AES87776.1"/>
    </source>
</evidence>
<evidence type="ECO:0000313" key="3">
    <source>
        <dbReference type="Proteomes" id="UP000002051"/>
    </source>
</evidence>
<dbReference type="PaxDb" id="3880-AES87776"/>
<dbReference type="Proteomes" id="UP000002051">
    <property type="component" value="Chromosome 4"/>
</dbReference>
<organism evidence="1 3">
    <name type="scientific">Medicago truncatula</name>
    <name type="common">Barrel medic</name>
    <name type="synonym">Medicago tribuloides</name>
    <dbReference type="NCBI Taxonomy" id="3880"/>
    <lineage>
        <taxon>Eukaryota</taxon>
        <taxon>Viridiplantae</taxon>
        <taxon>Streptophyta</taxon>
        <taxon>Embryophyta</taxon>
        <taxon>Tracheophyta</taxon>
        <taxon>Spermatophyta</taxon>
        <taxon>Magnoliopsida</taxon>
        <taxon>eudicotyledons</taxon>
        <taxon>Gunneridae</taxon>
        <taxon>Pentapetalae</taxon>
        <taxon>rosids</taxon>
        <taxon>fabids</taxon>
        <taxon>Fabales</taxon>
        <taxon>Fabaceae</taxon>
        <taxon>Papilionoideae</taxon>
        <taxon>50 kb inversion clade</taxon>
        <taxon>NPAAA clade</taxon>
        <taxon>Hologalegina</taxon>
        <taxon>IRL clade</taxon>
        <taxon>Trifolieae</taxon>
        <taxon>Medicago</taxon>
    </lineage>
</organism>
<name>G7JPB1_MEDTR</name>
<dbReference type="PANTHER" id="PTHR33738">
    <property type="entry name" value="EMB|CAB82975.1"/>
    <property type="match status" value="1"/>
</dbReference>
<reference evidence="1 3" key="2">
    <citation type="journal article" date="2014" name="BMC Genomics">
        <title>An improved genome release (version Mt4.0) for the model legume Medicago truncatula.</title>
        <authorList>
            <person name="Tang H."/>
            <person name="Krishnakumar V."/>
            <person name="Bidwell S."/>
            <person name="Rosen B."/>
            <person name="Chan A."/>
            <person name="Zhou S."/>
            <person name="Gentzbittel L."/>
            <person name="Childs K.L."/>
            <person name="Yandell M."/>
            <person name="Gundlach H."/>
            <person name="Mayer K.F."/>
            <person name="Schwartz D.C."/>
            <person name="Town C.D."/>
        </authorList>
    </citation>
    <scope>GENOME REANNOTATION</scope>
    <source>
        <strain evidence="2 3">cv. Jemalong A17</strain>
    </source>
</reference>